<proteinExistence type="predicted"/>
<dbReference type="Proteomes" id="UP001497382">
    <property type="component" value="Unassembled WGS sequence"/>
</dbReference>
<name>A0AAV2BLM1_9ARAC</name>
<comment type="caution">
    <text evidence="1">The sequence shown here is derived from an EMBL/GenBank/DDBJ whole genome shotgun (WGS) entry which is preliminary data.</text>
</comment>
<dbReference type="AlphaFoldDB" id="A0AAV2BLM1"/>
<evidence type="ECO:0000313" key="1">
    <source>
        <dbReference type="EMBL" id="CAL1296807.1"/>
    </source>
</evidence>
<sequence>MGCADALWTTGNCGLRLSTSINSNNSVMRAIGGTTRRE</sequence>
<gene>
    <name evidence="1" type="ORF">LARSCL_LOCUS19942</name>
</gene>
<evidence type="ECO:0000313" key="2">
    <source>
        <dbReference type="Proteomes" id="UP001497382"/>
    </source>
</evidence>
<protein>
    <submittedName>
        <fullName evidence="1">Uncharacterized protein</fullName>
    </submittedName>
</protein>
<reference evidence="1 2" key="1">
    <citation type="submission" date="2024-04" db="EMBL/GenBank/DDBJ databases">
        <authorList>
            <person name="Rising A."/>
            <person name="Reimegard J."/>
            <person name="Sonavane S."/>
            <person name="Akerstrom W."/>
            <person name="Nylinder S."/>
            <person name="Hedman E."/>
            <person name="Kallberg Y."/>
        </authorList>
    </citation>
    <scope>NUCLEOTIDE SEQUENCE [LARGE SCALE GENOMIC DNA]</scope>
</reference>
<dbReference type="EMBL" id="CAXIEN010000404">
    <property type="protein sequence ID" value="CAL1296807.1"/>
    <property type="molecule type" value="Genomic_DNA"/>
</dbReference>
<accession>A0AAV2BLM1</accession>
<keyword evidence="2" id="KW-1185">Reference proteome</keyword>
<organism evidence="1 2">
    <name type="scientific">Larinioides sclopetarius</name>
    <dbReference type="NCBI Taxonomy" id="280406"/>
    <lineage>
        <taxon>Eukaryota</taxon>
        <taxon>Metazoa</taxon>
        <taxon>Ecdysozoa</taxon>
        <taxon>Arthropoda</taxon>
        <taxon>Chelicerata</taxon>
        <taxon>Arachnida</taxon>
        <taxon>Araneae</taxon>
        <taxon>Araneomorphae</taxon>
        <taxon>Entelegynae</taxon>
        <taxon>Araneoidea</taxon>
        <taxon>Araneidae</taxon>
        <taxon>Larinioides</taxon>
    </lineage>
</organism>